<comment type="caution">
    <text evidence="1">The sequence shown here is derived from an EMBL/GenBank/DDBJ whole genome shotgun (WGS) entry which is preliminary data.</text>
</comment>
<dbReference type="Proteomes" id="UP000091967">
    <property type="component" value="Unassembled WGS sequence"/>
</dbReference>
<dbReference type="AlphaFoldDB" id="A0A1B8ARQ0"/>
<proteinExistence type="predicted"/>
<gene>
    <name evidence="1" type="ORF">FPOA_03716</name>
</gene>
<name>A0A1B8ARQ0_FUSPO</name>
<organism evidence="1 2">
    <name type="scientific">Fusarium poae</name>
    <dbReference type="NCBI Taxonomy" id="36050"/>
    <lineage>
        <taxon>Eukaryota</taxon>
        <taxon>Fungi</taxon>
        <taxon>Dikarya</taxon>
        <taxon>Ascomycota</taxon>
        <taxon>Pezizomycotina</taxon>
        <taxon>Sordariomycetes</taxon>
        <taxon>Hypocreomycetidae</taxon>
        <taxon>Hypocreales</taxon>
        <taxon>Nectriaceae</taxon>
        <taxon>Fusarium</taxon>
    </lineage>
</organism>
<accession>A0A1B8ARQ0</accession>
<sequence>MTIDPLVKFAVRPDGRIITHEPTLTLQYDKWADEMQTLSIPGEHLPRYAIKRVTKFGGARGHKFEVYSTTDKVQRIASIKHHSMPPRMEINMSKTDHKVKIKTHDTSRQYDAAGGLGRLCWKSTGSKACWKLKNDKGLVLLVTIDESKTSGIISIYKKQLEKEVIEELLAVAVAQIEDYNRISKSFQRRGTSS</sequence>
<reference evidence="1 2" key="1">
    <citation type="submission" date="2016-06" db="EMBL/GenBank/DDBJ databases">
        <title>Living apart together: crosstalk between the core and supernumerary genomes in a fungal plant pathogen.</title>
        <authorList>
            <person name="Vanheule A."/>
            <person name="Audenaert K."/>
            <person name="Warris S."/>
            <person name="Van De Geest H."/>
            <person name="Schijlen E."/>
            <person name="Hofte M."/>
            <person name="De Saeger S."/>
            <person name="Haesaert G."/>
            <person name="Waalwijk C."/>
            <person name="Van Der Lee T."/>
        </authorList>
    </citation>
    <scope>NUCLEOTIDE SEQUENCE [LARGE SCALE GENOMIC DNA]</scope>
    <source>
        <strain evidence="1 2">2516</strain>
    </source>
</reference>
<dbReference type="EMBL" id="LYXU01000002">
    <property type="protein sequence ID" value="OBS23160.1"/>
    <property type="molecule type" value="Genomic_DNA"/>
</dbReference>
<evidence type="ECO:0000313" key="1">
    <source>
        <dbReference type="EMBL" id="OBS23160.1"/>
    </source>
</evidence>
<protein>
    <submittedName>
        <fullName evidence="1">Uncharacterized protein</fullName>
    </submittedName>
</protein>
<evidence type="ECO:0000313" key="2">
    <source>
        <dbReference type="Proteomes" id="UP000091967"/>
    </source>
</evidence>
<dbReference type="OMA" id="PRYAIKR"/>
<keyword evidence="2" id="KW-1185">Reference proteome</keyword>